<dbReference type="PANTHER" id="PTHR43300">
    <property type="entry name" value="ACETYLTRANSFERASE"/>
    <property type="match status" value="1"/>
</dbReference>
<dbReference type="InterPro" id="IPR011004">
    <property type="entry name" value="Trimer_LpxA-like_sf"/>
</dbReference>
<dbReference type="Gene3D" id="2.160.10.10">
    <property type="entry name" value="Hexapeptide repeat proteins"/>
    <property type="match status" value="1"/>
</dbReference>
<keyword evidence="6" id="KW-1185">Reference proteome</keyword>
<accession>A0ABY8LQD0</accession>
<evidence type="ECO:0000256" key="1">
    <source>
        <dbReference type="ARBA" id="ARBA00007274"/>
    </source>
</evidence>
<dbReference type="SUPFAM" id="SSF51161">
    <property type="entry name" value="Trimeric LpxA-like enzymes"/>
    <property type="match status" value="1"/>
</dbReference>
<evidence type="ECO:0000256" key="2">
    <source>
        <dbReference type="ARBA" id="ARBA00022679"/>
    </source>
</evidence>
<dbReference type="PANTHER" id="PTHR43300:SF7">
    <property type="entry name" value="UDP-N-ACETYLBACILLOSAMINE N-ACETYLTRANSFERASE"/>
    <property type="match status" value="1"/>
</dbReference>
<evidence type="ECO:0000256" key="3">
    <source>
        <dbReference type="ARBA" id="ARBA00022737"/>
    </source>
</evidence>
<dbReference type="CDD" id="cd03360">
    <property type="entry name" value="LbH_AT_putative"/>
    <property type="match status" value="1"/>
</dbReference>
<sequence>MGQQKIAIFGASGHGRVVADIAVCTGWNVHFYDDAIPEKEMTLGMPYGGNFQNLISNVDQYSAAFVAIGNNRLRLSLQQSLLDAGFYIPTLVHPSSTISRFASIESGTVVMPGAVINAAAHVGCACIINTGASIDHDCLLEDGVHISPGAHLAGIVSVGKCSWIGIGASIRQQVRIGINVTVAAGAVVVKNVEDNATVAGVPAVKMR</sequence>
<dbReference type="Gene3D" id="3.40.50.20">
    <property type="match status" value="1"/>
</dbReference>
<name>A0ABY8LQD0_9GAMM</name>
<evidence type="ECO:0000313" key="5">
    <source>
        <dbReference type="EMBL" id="WGI26635.1"/>
    </source>
</evidence>
<dbReference type="Pfam" id="PF17836">
    <property type="entry name" value="PglD_N"/>
    <property type="match status" value="1"/>
</dbReference>
<protein>
    <submittedName>
        <fullName evidence="5">NeuD/PglB/VioB family sugar acetyltransferase</fullName>
    </submittedName>
</protein>
<keyword evidence="2" id="KW-0808">Transferase</keyword>
<reference evidence="5" key="1">
    <citation type="submission" date="2023-04" db="EMBL/GenBank/DDBJ databases">
        <title>Complete genome sequence of Halomonas alkaliantarctica MSP3 isolated from marine sediment, Jeju Island.</title>
        <authorList>
            <person name="Park S.-J."/>
        </authorList>
    </citation>
    <scope>NUCLEOTIDE SEQUENCE</scope>
    <source>
        <strain evidence="5">MSP3</strain>
    </source>
</reference>
<dbReference type="InterPro" id="IPR018357">
    <property type="entry name" value="Hexapep_transf_CS"/>
</dbReference>
<evidence type="ECO:0000313" key="6">
    <source>
        <dbReference type="Proteomes" id="UP001179830"/>
    </source>
</evidence>
<proteinExistence type="inferred from homology"/>
<dbReference type="EMBL" id="CP122961">
    <property type="protein sequence ID" value="WGI26635.1"/>
    <property type="molecule type" value="Genomic_DNA"/>
</dbReference>
<organism evidence="5 6">
    <name type="scientific">Halomonas alkaliantarctica</name>
    <dbReference type="NCBI Taxonomy" id="232346"/>
    <lineage>
        <taxon>Bacteria</taxon>
        <taxon>Pseudomonadati</taxon>
        <taxon>Pseudomonadota</taxon>
        <taxon>Gammaproteobacteria</taxon>
        <taxon>Oceanospirillales</taxon>
        <taxon>Halomonadaceae</taxon>
        <taxon>Halomonas</taxon>
    </lineage>
</organism>
<dbReference type="PROSITE" id="PS00101">
    <property type="entry name" value="HEXAPEP_TRANSFERASES"/>
    <property type="match status" value="1"/>
</dbReference>
<dbReference type="InterPro" id="IPR050179">
    <property type="entry name" value="Trans_hexapeptide_repeat"/>
</dbReference>
<evidence type="ECO:0000259" key="4">
    <source>
        <dbReference type="Pfam" id="PF17836"/>
    </source>
</evidence>
<feature type="domain" description="PglD N-terminal" evidence="4">
    <location>
        <begin position="5"/>
        <end position="80"/>
    </location>
</feature>
<dbReference type="Proteomes" id="UP001179830">
    <property type="component" value="Chromosome"/>
</dbReference>
<dbReference type="NCBIfam" id="TIGR03570">
    <property type="entry name" value="NeuD_NnaD"/>
    <property type="match status" value="1"/>
</dbReference>
<dbReference type="InterPro" id="IPR041561">
    <property type="entry name" value="PglD_N"/>
</dbReference>
<dbReference type="InterPro" id="IPR020019">
    <property type="entry name" value="AcTrfase_PglD-like"/>
</dbReference>
<dbReference type="RefSeq" id="WP_280106248.1">
    <property type="nucleotide sequence ID" value="NZ_CP122961.1"/>
</dbReference>
<keyword evidence="3" id="KW-0677">Repeat</keyword>
<gene>
    <name evidence="5" type="ORF">QEN58_06125</name>
</gene>
<comment type="similarity">
    <text evidence="1">Belongs to the transferase hexapeptide repeat family.</text>
</comment>